<evidence type="ECO:0000313" key="1">
    <source>
        <dbReference type="EMBL" id="CDH46964.1"/>
    </source>
</evidence>
<dbReference type="EMBL" id="CBTK010000286">
    <property type="protein sequence ID" value="CDH46964.1"/>
    <property type="molecule type" value="Genomic_DNA"/>
</dbReference>
<name>A0A7U7GF36_9GAMM</name>
<dbReference type="AlphaFoldDB" id="A0A7U7GF36"/>
<reference evidence="1 2" key="1">
    <citation type="journal article" date="2014" name="ISME J.">
        <title>Candidatus Competibacter-lineage genomes retrieved from metagenomes reveal functional metabolic diversity.</title>
        <authorList>
            <person name="McIlroy S.J."/>
            <person name="Albertsen M."/>
            <person name="Andresen E.K."/>
            <person name="Saunders A.M."/>
            <person name="Kristiansen R."/>
            <person name="Stokholm-Bjerregaard M."/>
            <person name="Nielsen K.L."/>
            <person name="Nielsen P.H."/>
        </authorList>
    </citation>
    <scope>NUCLEOTIDE SEQUENCE [LARGE SCALE GENOMIC DNA]</scope>
    <source>
        <strain evidence="1 2">Run_B_J11</strain>
    </source>
</reference>
<gene>
    <name evidence="1" type="ORF">BN874_690014</name>
</gene>
<organism evidence="1 2">
    <name type="scientific">Candidatus Contendobacter odensis Run_B_J11</name>
    <dbReference type="NCBI Taxonomy" id="1400861"/>
    <lineage>
        <taxon>Bacteria</taxon>
        <taxon>Pseudomonadati</taxon>
        <taxon>Pseudomonadota</taxon>
        <taxon>Gammaproteobacteria</taxon>
        <taxon>Candidatus Competibacteraceae</taxon>
        <taxon>Candidatus Contendibacter</taxon>
    </lineage>
</organism>
<evidence type="ECO:0000313" key="2">
    <source>
        <dbReference type="Proteomes" id="UP000019184"/>
    </source>
</evidence>
<sequence>MALVYKDRVQETTTTTGTGTLTLAGAVSGFQSFSAIGNANTCIYCIEDANGAWEVGVGTYTLSGTTLARTTVLASSASGSAITLSSGTHKVYVTADARIMTAADRMRVGGFSARGDGSTLITITNGGTTLVSSAAKTEDFDIDSAFDPSTGIWQPTQSGVYIVGGSAITNSTATSGSTFAVYCDWSTDGSSWSSTENRGLLWRGISGAVGSVGGSGAFLVYANGSTDRWRLSVFYNGAGTITVPGIAGNKDWIRFWAKYMGETS</sequence>
<dbReference type="Proteomes" id="UP000019184">
    <property type="component" value="Unassembled WGS sequence"/>
</dbReference>
<proteinExistence type="predicted"/>
<dbReference type="RefSeq" id="WP_051498022.1">
    <property type="nucleotide sequence ID" value="NZ_CBTK010000286.1"/>
</dbReference>
<comment type="caution">
    <text evidence="1">The sequence shown here is derived from an EMBL/GenBank/DDBJ whole genome shotgun (WGS) entry which is preliminary data.</text>
</comment>
<protein>
    <submittedName>
        <fullName evidence="1">Uncharacterized protein</fullName>
    </submittedName>
</protein>
<accession>A0A7U7GF36</accession>
<keyword evidence="2" id="KW-1185">Reference proteome</keyword>